<sequence>MIDTVGWEMMMGSGSIAMHEGRFAGLDVAWMAVDASGQLAVFTTGGEGPLPATAFASVDLVGPAIESLPESCGYHLVADVSRPDDFVAFAKRGFFAYDWPDVHRSAFGALRCYELQARPLRPATLMDLPAEMRLAAAATELSGVMFGDALIKGDAVIG</sequence>
<evidence type="ECO:0000313" key="2">
    <source>
        <dbReference type="Proteomes" id="UP000051802"/>
    </source>
</evidence>
<dbReference type="RefSeq" id="WP_057645825.1">
    <property type="nucleotide sequence ID" value="NZ_LLXU01000060.1"/>
</dbReference>
<dbReference type="Proteomes" id="UP000051802">
    <property type="component" value="Unassembled WGS sequence"/>
</dbReference>
<keyword evidence="2" id="KW-1185">Reference proteome</keyword>
<evidence type="ECO:0000313" key="1">
    <source>
        <dbReference type="EMBL" id="KRG45811.1"/>
    </source>
</evidence>
<comment type="caution">
    <text evidence="1">The sequence shown here is derived from an EMBL/GenBank/DDBJ whole genome shotgun (WGS) entry which is preliminary data.</text>
</comment>
<proteinExistence type="predicted"/>
<dbReference type="EMBL" id="LLXU01000060">
    <property type="protein sequence ID" value="KRG45811.1"/>
    <property type="molecule type" value="Genomic_DNA"/>
</dbReference>
<reference evidence="1 2" key="1">
    <citation type="submission" date="2015-10" db="EMBL/GenBank/DDBJ databases">
        <title>Genome sequencing and analysis of members of genus Stenotrophomonas.</title>
        <authorList>
            <person name="Patil P.P."/>
            <person name="Midha S."/>
            <person name="Patil P.B."/>
        </authorList>
    </citation>
    <scope>NUCLEOTIDE SEQUENCE [LARGE SCALE GENOMIC DNA]</scope>
    <source>
        <strain evidence="1 2">JCM 16536</strain>
    </source>
</reference>
<accession>A0A0R0AZ07</accession>
<name>A0A0R0AZ07_9GAMM</name>
<dbReference type="AlphaFoldDB" id="A0A0R0AZ07"/>
<organism evidence="1 2">
    <name type="scientific">Stenotrophomonas panacihumi</name>
    <dbReference type="NCBI Taxonomy" id="676599"/>
    <lineage>
        <taxon>Bacteria</taxon>
        <taxon>Pseudomonadati</taxon>
        <taxon>Pseudomonadota</taxon>
        <taxon>Gammaproteobacteria</taxon>
        <taxon>Lysobacterales</taxon>
        <taxon>Lysobacteraceae</taxon>
        <taxon>Stenotrophomonas</taxon>
    </lineage>
</organism>
<gene>
    <name evidence="1" type="ORF">ARC20_07095</name>
</gene>
<protein>
    <submittedName>
        <fullName evidence="1">Uncharacterized protein</fullName>
    </submittedName>
</protein>